<proteinExistence type="predicted"/>
<sequence length="440" mass="50784">MLREKWVFNVAINTHYKWSQLHYINKTLQEKEEYNAVKQAMEHKLWFVIGKTKGRISKLEFYLITILKFGPMLDELLDTFREGNFQRPSDATRMAFVLIAKNILFDQEYRRRVTPWLLSLVEDIDAWNAFPWGHYVWRLTEDYLLKGFEVPDSNSQKATRLRYNMYGFAWSDNVTFDSQFWAMEAISAFQKIVTPYAPKDVYPRMCRWQCNQKPKGFYKTVEQLESSEQLWVVKTLEPTPDEAIREYFMDIDVPLSEGHQYLDHTTTTLQPLTSPPQTHTTNEPSLTHLTRVNDGVVTKRQLRRIMHRHKKDMSELKASIQSLTLAMQTFEDRVVAHILEGLKSQLTDFPIYLVLYGGPSSHNVGDDNDDADDGQHDEATVHINDDVVGRDGDDAMAGDVTLQSDDAERVHVPQVDSVIDASAGGEGDLHSFVAEGVHDF</sequence>
<dbReference type="Gramene" id="EOY16474">
    <property type="protein sequence ID" value="EOY16474"/>
    <property type="gene ID" value="TCM_035241"/>
</dbReference>
<dbReference type="HOGENOM" id="CLU_533642_0_0_1"/>
<evidence type="ECO:0000256" key="1">
    <source>
        <dbReference type="SAM" id="Coils"/>
    </source>
</evidence>
<protein>
    <recommendedName>
        <fullName evidence="4">DUF1985 domain-containing protein</fullName>
    </recommendedName>
</protein>
<evidence type="ECO:0000313" key="3">
    <source>
        <dbReference type="Proteomes" id="UP000026915"/>
    </source>
</evidence>
<reference evidence="2 3" key="1">
    <citation type="journal article" date="2013" name="Genome Biol.">
        <title>The genome sequence of the most widely cultivated cacao type and its use to identify candidate genes regulating pod color.</title>
        <authorList>
            <person name="Motamayor J.C."/>
            <person name="Mockaitis K."/>
            <person name="Schmutz J."/>
            <person name="Haiminen N."/>
            <person name="Iii D.L."/>
            <person name="Cornejo O."/>
            <person name="Findley S.D."/>
            <person name="Zheng P."/>
            <person name="Utro F."/>
            <person name="Royaert S."/>
            <person name="Saski C."/>
            <person name="Jenkins J."/>
            <person name="Podicheti R."/>
            <person name="Zhao M."/>
            <person name="Scheffler B.E."/>
            <person name="Stack J.C."/>
            <person name="Feltus F.A."/>
            <person name="Mustiga G.M."/>
            <person name="Amores F."/>
            <person name="Phillips W."/>
            <person name="Marelli J.P."/>
            <person name="May G.D."/>
            <person name="Shapiro H."/>
            <person name="Ma J."/>
            <person name="Bustamante C.D."/>
            <person name="Schnell R.J."/>
            <person name="Main D."/>
            <person name="Gilbert D."/>
            <person name="Parida L."/>
            <person name="Kuhn D.N."/>
        </authorList>
    </citation>
    <scope>NUCLEOTIDE SEQUENCE [LARGE SCALE GENOMIC DNA]</scope>
    <source>
        <strain evidence="3">cv. Matina 1-6</strain>
    </source>
</reference>
<gene>
    <name evidence="2" type="ORF">TCM_035241</name>
</gene>
<dbReference type="AlphaFoldDB" id="A0A061FPL3"/>
<feature type="coiled-coil region" evidence="1">
    <location>
        <begin position="299"/>
        <end position="333"/>
    </location>
</feature>
<dbReference type="Proteomes" id="UP000026915">
    <property type="component" value="Chromosome 8"/>
</dbReference>
<organism evidence="2 3">
    <name type="scientific">Theobroma cacao</name>
    <name type="common">Cacao</name>
    <name type="synonym">Cocoa</name>
    <dbReference type="NCBI Taxonomy" id="3641"/>
    <lineage>
        <taxon>Eukaryota</taxon>
        <taxon>Viridiplantae</taxon>
        <taxon>Streptophyta</taxon>
        <taxon>Embryophyta</taxon>
        <taxon>Tracheophyta</taxon>
        <taxon>Spermatophyta</taxon>
        <taxon>Magnoliopsida</taxon>
        <taxon>eudicotyledons</taxon>
        <taxon>Gunneridae</taxon>
        <taxon>Pentapetalae</taxon>
        <taxon>rosids</taxon>
        <taxon>malvids</taxon>
        <taxon>Malvales</taxon>
        <taxon>Malvaceae</taxon>
        <taxon>Byttnerioideae</taxon>
        <taxon>Theobroma</taxon>
    </lineage>
</organism>
<dbReference type="PANTHER" id="PTHR48449">
    <property type="entry name" value="DUF1985 DOMAIN-CONTAINING PROTEIN"/>
    <property type="match status" value="1"/>
</dbReference>
<keyword evidence="1" id="KW-0175">Coiled coil</keyword>
<evidence type="ECO:0000313" key="2">
    <source>
        <dbReference type="EMBL" id="EOY16474.1"/>
    </source>
</evidence>
<dbReference type="InParanoid" id="A0A061FPL3"/>
<evidence type="ECO:0008006" key="4">
    <source>
        <dbReference type="Google" id="ProtNLM"/>
    </source>
</evidence>
<dbReference type="PANTHER" id="PTHR48449:SF1">
    <property type="entry name" value="DUF1985 DOMAIN-CONTAINING PROTEIN"/>
    <property type="match status" value="1"/>
</dbReference>
<dbReference type="EMBL" id="CM001886">
    <property type="protein sequence ID" value="EOY16474.1"/>
    <property type="molecule type" value="Genomic_DNA"/>
</dbReference>
<accession>A0A061FPL3</accession>
<keyword evidence="3" id="KW-1185">Reference proteome</keyword>
<name>A0A061FPL3_THECC</name>